<name>A0A8T9Q8H0_9BACT</name>
<evidence type="ECO:0000313" key="4">
    <source>
        <dbReference type="Proteomes" id="UP000831796"/>
    </source>
</evidence>
<evidence type="ECO:0000256" key="1">
    <source>
        <dbReference type="SAM" id="SignalP"/>
    </source>
</evidence>
<dbReference type="Gene3D" id="3.30.160.670">
    <property type="match status" value="1"/>
</dbReference>
<feature type="chain" id="PRO_5035821444" evidence="1">
    <location>
        <begin position="21"/>
        <end position="179"/>
    </location>
</feature>
<dbReference type="EMBL" id="CP095046">
    <property type="protein sequence ID" value="UOQ71819.1"/>
    <property type="molecule type" value="Genomic_DNA"/>
</dbReference>
<proteinExistence type="predicted"/>
<organism evidence="3 4">
    <name type="scientific">Hymenobacter cellulosilyticus</name>
    <dbReference type="NCBI Taxonomy" id="2932248"/>
    <lineage>
        <taxon>Bacteria</taxon>
        <taxon>Pseudomonadati</taxon>
        <taxon>Bacteroidota</taxon>
        <taxon>Cytophagia</taxon>
        <taxon>Cytophagales</taxon>
        <taxon>Hymenobacteraceae</taxon>
        <taxon>Hymenobacter</taxon>
    </lineage>
</organism>
<protein>
    <submittedName>
        <fullName evidence="3">DUF4136 domain-containing protein</fullName>
    </submittedName>
</protein>
<reference evidence="3" key="1">
    <citation type="submission" date="2022-04" db="EMBL/GenBank/DDBJ databases">
        <title>Hymenobacter sp. isolated from the air.</title>
        <authorList>
            <person name="Won M."/>
            <person name="Lee C.-M."/>
            <person name="Woen H.-Y."/>
            <person name="Kwon S.-W."/>
        </authorList>
    </citation>
    <scope>NUCLEOTIDE SEQUENCE</scope>
    <source>
        <strain evidence="3">5116S-3</strain>
    </source>
</reference>
<gene>
    <name evidence="3" type="ORF">MUN79_24985</name>
</gene>
<dbReference type="Proteomes" id="UP000831796">
    <property type="component" value="Chromosome"/>
</dbReference>
<dbReference type="RefSeq" id="WP_244675221.1">
    <property type="nucleotide sequence ID" value="NZ_CP095046.1"/>
</dbReference>
<evidence type="ECO:0000259" key="2">
    <source>
        <dbReference type="Pfam" id="PF13590"/>
    </source>
</evidence>
<dbReference type="AlphaFoldDB" id="A0A8T9Q8H0"/>
<feature type="signal peptide" evidence="1">
    <location>
        <begin position="1"/>
        <end position="20"/>
    </location>
</feature>
<keyword evidence="1" id="KW-0732">Signal</keyword>
<sequence length="179" mass="19990">MKTLLIVLLLSVAACSPVRVESTSQTPGVDFTAYKTYNFMDVTARNESAFSGGSGLSIDHLKQAVAREMERRGYQRADSPDLWVNIGVVSEQKTQTRETTIRDAPRYIGQRRYRWESQQVPVREYTEGTATVDVVDAARNERIWQGVAASAIGKDTGKLVERINEGITAMFAEYPVQPQ</sequence>
<dbReference type="InterPro" id="IPR025411">
    <property type="entry name" value="DUF4136"/>
</dbReference>
<accession>A0A8T9Q8H0</accession>
<feature type="domain" description="DUF4136" evidence="2">
    <location>
        <begin position="23"/>
        <end position="175"/>
    </location>
</feature>
<evidence type="ECO:0000313" key="3">
    <source>
        <dbReference type="EMBL" id="UOQ71819.1"/>
    </source>
</evidence>
<dbReference type="KEGG" id="hcu:MUN79_24985"/>
<dbReference type="PROSITE" id="PS51257">
    <property type="entry name" value="PROKAR_LIPOPROTEIN"/>
    <property type="match status" value="1"/>
</dbReference>
<dbReference type="Pfam" id="PF13590">
    <property type="entry name" value="DUF4136"/>
    <property type="match status" value="1"/>
</dbReference>
<keyword evidence="4" id="KW-1185">Reference proteome</keyword>